<name>A0A081P535_9BACL</name>
<gene>
    <name evidence="8" type="ORF">ET33_37180</name>
</gene>
<dbReference type="PROSITE" id="PS50924">
    <property type="entry name" value="MHYT"/>
    <property type="match status" value="1"/>
</dbReference>
<sequence>MQQMIGTYDWFLVFLSYVISVLASYTALDMGGRINAARGRTRLLWLCGGATAMGLGIWSMHFVGMLAYRMPMEVHYDVSLVLLSMVFAVIASYIALAAVGGRHFGWRNWIVGGLFMAFGIIGMHYTGMTAMKMNGVIQYRPLVLSLSVVIAVVASMAAMWLTFYFRDDIGRSRIYRKIGSGFIMGAAISGMHYTGMGAARFISLDHMNWMSNELSVETSLIAYVIGMMTLLLLGIALVTSFVDKRLAYHAAKLHESEQHFQSLFDYNTDAVFSIDLEGRFIAANPAVEAITGYSAEETVGRSLSRISELWSTDELNWRFAESVKGIPQKFEMIIKHKQGKSIDLSVTCVPIVVNREVTGLFGICQDITEKKQAERRINDLAYRDDLTGMPNRRYLLETLNGLTETEEEIGRALLVIDIDRFKLINDSIGQKQGDKLLRQLSDRLHHAAGEGKVIARIGSDEFAVLLYGIAGGESEAAEEALQLHERLQRPFTLGAHKVHLSLTIGYAVQSVAVNGEMLLKHADSALFYSKKQGRNRIQAYSSEMDDASEQKLALENGLRLALERDEFEVHYQPQVNMQGQVIGAEALVRWRHPEQGLVSPGLFIPVAEESGLIHRIGERVLRMACRQNKLWQEAGFPPMPVSVNLSNKQFEQPHLIETIREALQESDLEPKYLDLEITESMMAADANNAETTLRRLKQIGVQVSMDDFGTGYSSLSYLNRFPIDKLKIDQSFVRDIALGSSGASIVATIVAMSHHLGLQVIAEGVETQEQIDFLRDKKCDLVQGYYYSPPLPPDEFERYLNNMARSAEPA</sequence>
<dbReference type="SUPFAM" id="SSF55785">
    <property type="entry name" value="PYP-like sensor domain (PAS domain)"/>
    <property type="match status" value="1"/>
</dbReference>
<dbReference type="InterPro" id="IPR029787">
    <property type="entry name" value="Nucleotide_cyclase"/>
</dbReference>
<feature type="transmembrane region" description="Helical" evidence="1">
    <location>
        <begin position="220"/>
        <end position="242"/>
    </location>
</feature>
<dbReference type="InterPro" id="IPR000014">
    <property type="entry name" value="PAS"/>
</dbReference>
<dbReference type="InterPro" id="IPR035965">
    <property type="entry name" value="PAS-like_dom_sf"/>
</dbReference>
<feature type="transmembrane region" description="Helical" evidence="1">
    <location>
        <begin position="106"/>
        <end position="125"/>
    </location>
</feature>
<dbReference type="InterPro" id="IPR043128">
    <property type="entry name" value="Rev_trsase/Diguanyl_cyclase"/>
</dbReference>
<evidence type="ECO:0000259" key="7">
    <source>
        <dbReference type="PROSITE" id="PS50924"/>
    </source>
</evidence>
<dbReference type="InterPro" id="IPR005330">
    <property type="entry name" value="MHYT_dom"/>
</dbReference>
<evidence type="ECO:0000259" key="4">
    <source>
        <dbReference type="PROSITE" id="PS50113"/>
    </source>
</evidence>
<evidence type="ECO:0000259" key="3">
    <source>
        <dbReference type="PROSITE" id="PS50112"/>
    </source>
</evidence>
<dbReference type="SMART" id="SM00091">
    <property type="entry name" value="PAS"/>
    <property type="match status" value="1"/>
</dbReference>
<dbReference type="SUPFAM" id="SSF141868">
    <property type="entry name" value="EAL domain-like"/>
    <property type="match status" value="1"/>
</dbReference>
<dbReference type="PANTHER" id="PTHR44757:SF2">
    <property type="entry name" value="BIOFILM ARCHITECTURE MAINTENANCE PROTEIN MBAA"/>
    <property type="match status" value="1"/>
</dbReference>
<feature type="transmembrane region" description="Helical" evidence="1">
    <location>
        <begin position="12"/>
        <end position="31"/>
    </location>
</feature>
<dbReference type="CDD" id="cd01948">
    <property type="entry name" value="EAL"/>
    <property type="match status" value="1"/>
</dbReference>
<accession>A0A081P535</accession>
<dbReference type="Gene3D" id="3.30.450.20">
    <property type="entry name" value="PAS domain"/>
    <property type="match status" value="1"/>
</dbReference>
<keyword evidence="1" id="KW-0812">Transmembrane</keyword>
<dbReference type="Proteomes" id="UP000028123">
    <property type="component" value="Unassembled WGS sequence"/>
</dbReference>
<evidence type="ECO:0000256" key="2">
    <source>
        <dbReference type="SAM" id="Coils"/>
    </source>
</evidence>
<dbReference type="InterPro" id="IPR001633">
    <property type="entry name" value="EAL_dom"/>
</dbReference>
<dbReference type="PROSITE" id="PS50887">
    <property type="entry name" value="GGDEF"/>
    <property type="match status" value="1"/>
</dbReference>
<evidence type="ECO:0000259" key="6">
    <source>
        <dbReference type="PROSITE" id="PS50887"/>
    </source>
</evidence>
<feature type="domain" description="GGDEF" evidence="6">
    <location>
        <begin position="409"/>
        <end position="542"/>
    </location>
</feature>
<dbReference type="PROSITE" id="PS50112">
    <property type="entry name" value="PAS"/>
    <property type="match status" value="1"/>
</dbReference>
<dbReference type="InterPro" id="IPR000160">
    <property type="entry name" value="GGDEF_dom"/>
</dbReference>
<dbReference type="AlphaFoldDB" id="A0A081P535"/>
<dbReference type="SMART" id="SM00052">
    <property type="entry name" value="EAL"/>
    <property type="match status" value="1"/>
</dbReference>
<comment type="caution">
    <text evidence="8">The sequence shown here is derived from an EMBL/GenBank/DDBJ whole genome shotgun (WGS) entry which is preliminary data.</text>
</comment>
<feature type="domain" description="EAL" evidence="5">
    <location>
        <begin position="551"/>
        <end position="804"/>
    </location>
</feature>
<feature type="transmembrane region" description="Helical" evidence="1">
    <location>
        <begin position="43"/>
        <end position="68"/>
    </location>
</feature>
<keyword evidence="1" id="KW-1133">Transmembrane helix</keyword>
<dbReference type="GO" id="GO:0016020">
    <property type="term" value="C:membrane"/>
    <property type="evidence" value="ECO:0007669"/>
    <property type="project" value="UniProtKB-UniRule"/>
</dbReference>
<dbReference type="Gene3D" id="3.30.70.270">
    <property type="match status" value="1"/>
</dbReference>
<dbReference type="InterPro" id="IPR052155">
    <property type="entry name" value="Biofilm_reg_signaling"/>
</dbReference>
<dbReference type="NCBIfam" id="TIGR00254">
    <property type="entry name" value="GGDEF"/>
    <property type="match status" value="1"/>
</dbReference>
<feature type="domain" description="PAC" evidence="4">
    <location>
        <begin position="328"/>
        <end position="379"/>
    </location>
</feature>
<organism evidence="8 9">
    <name type="scientific">Paenibacillus tyrfis</name>
    <dbReference type="NCBI Taxonomy" id="1501230"/>
    <lineage>
        <taxon>Bacteria</taxon>
        <taxon>Bacillati</taxon>
        <taxon>Bacillota</taxon>
        <taxon>Bacilli</taxon>
        <taxon>Bacillales</taxon>
        <taxon>Paenibacillaceae</taxon>
        <taxon>Paenibacillus</taxon>
    </lineage>
</organism>
<feature type="transmembrane region" description="Helical" evidence="1">
    <location>
        <begin position="80"/>
        <end position="99"/>
    </location>
</feature>
<dbReference type="Pfam" id="PF13426">
    <property type="entry name" value="PAS_9"/>
    <property type="match status" value="1"/>
</dbReference>
<dbReference type="InterPro" id="IPR035919">
    <property type="entry name" value="EAL_sf"/>
</dbReference>
<protein>
    <submittedName>
        <fullName evidence="8">Signal peptide protein</fullName>
    </submittedName>
</protein>
<feature type="domain" description="PAS" evidence="3">
    <location>
        <begin position="256"/>
        <end position="314"/>
    </location>
</feature>
<dbReference type="Pfam" id="PF00990">
    <property type="entry name" value="GGDEF"/>
    <property type="match status" value="1"/>
</dbReference>
<dbReference type="SMART" id="SM00267">
    <property type="entry name" value="GGDEF"/>
    <property type="match status" value="1"/>
</dbReference>
<dbReference type="EMBL" id="JNVM01000009">
    <property type="protein sequence ID" value="KEQ25808.1"/>
    <property type="molecule type" value="Genomic_DNA"/>
</dbReference>
<dbReference type="RefSeq" id="WP_036681033.1">
    <property type="nucleotide sequence ID" value="NZ_JNVM01000009.1"/>
</dbReference>
<dbReference type="Pfam" id="PF00563">
    <property type="entry name" value="EAL"/>
    <property type="match status" value="1"/>
</dbReference>
<evidence type="ECO:0000313" key="8">
    <source>
        <dbReference type="EMBL" id="KEQ25808.1"/>
    </source>
</evidence>
<dbReference type="SUPFAM" id="SSF55073">
    <property type="entry name" value="Nucleotide cyclase"/>
    <property type="match status" value="1"/>
</dbReference>
<dbReference type="Gene3D" id="3.20.20.450">
    <property type="entry name" value="EAL domain"/>
    <property type="match status" value="1"/>
</dbReference>
<dbReference type="eggNOG" id="COG5001">
    <property type="taxonomic scope" value="Bacteria"/>
</dbReference>
<evidence type="ECO:0000256" key="1">
    <source>
        <dbReference type="PROSITE-ProRule" id="PRU00244"/>
    </source>
</evidence>
<keyword evidence="9" id="KW-1185">Reference proteome</keyword>
<dbReference type="CDD" id="cd00130">
    <property type="entry name" value="PAS"/>
    <property type="match status" value="1"/>
</dbReference>
<dbReference type="PROSITE" id="PS50113">
    <property type="entry name" value="PAC"/>
    <property type="match status" value="1"/>
</dbReference>
<proteinExistence type="predicted"/>
<feature type="coiled-coil region" evidence="2">
    <location>
        <begin position="530"/>
        <end position="557"/>
    </location>
</feature>
<dbReference type="InterPro" id="IPR000700">
    <property type="entry name" value="PAS-assoc_C"/>
</dbReference>
<evidence type="ECO:0000259" key="5">
    <source>
        <dbReference type="PROSITE" id="PS50883"/>
    </source>
</evidence>
<dbReference type="CDD" id="cd01949">
    <property type="entry name" value="GGDEF"/>
    <property type="match status" value="1"/>
</dbReference>
<dbReference type="PANTHER" id="PTHR44757">
    <property type="entry name" value="DIGUANYLATE CYCLASE DGCP"/>
    <property type="match status" value="1"/>
</dbReference>
<dbReference type="FunFam" id="3.20.20.450:FF:000001">
    <property type="entry name" value="Cyclic di-GMP phosphodiesterase yahA"/>
    <property type="match status" value="1"/>
</dbReference>
<reference evidence="8 9" key="1">
    <citation type="submission" date="2014-06" db="EMBL/GenBank/DDBJ databases">
        <title>Draft genome sequence of Paenibacillus sp. MSt1.</title>
        <authorList>
            <person name="Aw Y.K."/>
            <person name="Ong K.S."/>
            <person name="Gan H.M."/>
            <person name="Lee S.M."/>
        </authorList>
    </citation>
    <scope>NUCLEOTIDE SEQUENCE [LARGE SCALE GENOMIC DNA]</scope>
    <source>
        <strain evidence="8 9">MSt1</strain>
    </source>
</reference>
<dbReference type="NCBIfam" id="TIGR00229">
    <property type="entry name" value="sensory_box"/>
    <property type="match status" value="1"/>
</dbReference>
<dbReference type="Pfam" id="PF03707">
    <property type="entry name" value="MHYT"/>
    <property type="match status" value="2"/>
</dbReference>
<feature type="transmembrane region" description="Helical" evidence="1">
    <location>
        <begin position="145"/>
        <end position="166"/>
    </location>
</feature>
<dbReference type="PROSITE" id="PS50883">
    <property type="entry name" value="EAL"/>
    <property type="match status" value="1"/>
</dbReference>
<keyword evidence="1" id="KW-0472">Membrane</keyword>
<keyword evidence="2" id="KW-0175">Coiled coil</keyword>
<dbReference type="OrthoDB" id="9759607at2"/>
<feature type="transmembrane region" description="Helical" evidence="1">
    <location>
        <begin position="178"/>
        <end position="200"/>
    </location>
</feature>
<evidence type="ECO:0000313" key="9">
    <source>
        <dbReference type="Proteomes" id="UP000028123"/>
    </source>
</evidence>
<feature type="domain" description="MHYT" evidence="7">
    <location>
        <begin position="8"/>
        <end position="202"/>
    </location>
</feature>